<dbReference type="InterPro" id="IPR005673">
    <property type="entry name" value="ABC_phos-bd_PstS"/>
</dbReference>
<evidence type="ECO:0000256" key="4">
    <source>
        <dbReference type="ARBA" id="ARBA00022448"/>
    </source>
</evidence>
<evidence type="ECO:0000259" key="7">
    <source>
        <dbReference type="Pfam" id="PF12849"/>
    </source>
</evidence>
<evidence type="ECO:0000256" key="2">
    <source>
        <dbReference type="ARBA" id="ARBA00008725"/>
    </source>
</evidence>
<dbReference type="NCBIfam" id="TIGR00975">
    <property type="entry name" value="3a0107s03"/>
    <property type="match status" value="1"/>
</dbReference>
<dbReference type="GO" id="GO:0042301">
    <property type="term" value="F:phosphate ion binding"/>
    <property type="evidence" value="ECO:0007669"/>
    <property type="project" value="InterPro"/>
</dbReference>
<proteinExistence type="inferred from homology"/>
<evidence type="ECO:0000256" key="3">
    <source>
        <dbReference type="ARBA" id="ARBA00011529"/>
    </source>
</evidence>
<dbReference type="PIRSF" id="PIRSF002756">
    <property type="entry name" value="PstS"/>
    <property type="match status" value="1"/>
</dbReference>
<comment type="similarity">
    <text evidence="2 6">Belongs to the PstS family.</text>
</comment>
<dbReference type="SUPFAM" id="SSF53850">
    <property type="entry name" value="Periplasmic binding protein-like II"/>
    <property type="match status" value="1"/>
</dbReference>
<evidence type="ECO:0000256" key="1">
    <source>
        <dbReference type="ARBA" id="ARBA00002841"/>
    </source>
</evidence>
<organism evidence="8 9">
    <name type="scientific">Granulicella arctica</name>
    <dbReference type="NCBI Taxonomy" id="940613"/>
    <lineage>
        <taxon>Bacteria</taxon>
        <taxon>Pseudomonadati</taxon>
        <taxon>Acidobacteriota</taxon>
        <taxon>Terriglobia</taxon>
        <taxon>Terriglobales</taxon>
        <taxon>Acidobacteriaceae</taxon>
        <taxon>Granulicella</taxon>
    </lineage>
</organism>
<comment type="caution">
    <text evidence="8">The sequence shown here is derived from an EMBL/GenBank/DDBJ whole genome shotgun (WGS) entry which is preliminary data.</text>
</comment>
<dbReference type="PANTHER" id="PTHR42996:SF1">
    <property type="entry name" value="PHOSPHATE-BINDING PROTEIN PSTS"/>
    <property type="match status" value="1"/>
</dbReference>
<evidence type="ECO:0000256" key="6">
    <source>
        <dbReference type="PIRNR" id="PIRNR002756"/>
    </source>
</evidence>
<dbReference type="PANTHER" id="PTHR42996">
    <property type="entry name" value="PHOSPHATE-BINDING PROTEIN PSTS"/>
    <property type="match status" value="1"/>
</dbReference>
<protein>
    <recommendedName>
        <fullName evidence="6">Phosphate-binding protein</fullName>
    </recommendedName>
</protein>
<feature type="domain" description="PBP" evidence="7">
    <location>
        <begin position="30"/>
        <end position="321"/>
    </location>
</feature>
<comment type="subunit">
    <text evidence="3">The complex is composed of two ATP-binding proteins (PstB), two transmembrane proteins (PstC and PstA) and a solute-binding protein (PstS).</text>
</comment>
<keyword evidence="5 6" id="KW-0592">Phosphate transport</keyword>
<reference evidence="8 9" key="1">
    <citation type="submission" date="2020-07" db="EMBL/GenBank/DDBJ databases">
        <title>Genomic Encyclopedia of Type Strains, Phase IV (KMG-V): Genome sequencing to study the core and pangenomes of soil and plant-associated prokaryotes.</title>
        <authorList>
            <person name="Whitman W."/>
        </authorList>
    </citation>
    <scope>NUCLEOTIDE SEQUENCE [LARGE SCALE GENOMIC DNA]</scope>
    <source>
        <strain evidence="8 9">X4EP2</strain>
    </source>
</reference>
<dbReference type="Proteomes" id="UP000589520">
    <property type="component" value="Unassembled WGS sequence"/>
</dbReference>
<keyword evidence="4 6" id="KW-0813">Transport</keyword>
<dbReference type="CDD" id="cd13565">
    <property type="entry name" value="PBP2_PstS"/>
    <property type="match status" value="1"/>
</dbReference>
<dbReference type="GO" id="GO:0035435">
    <property type="term" value="P:phosphate ion transmembrane transport"/>
    <property type="evidence" value="ECO:0007669"/>
    <property type="project" value="InterPro"/>
</dbReference>
<dbReference type="Pfam" id="PF12849">
    <property type="entry name" value="PBP_like_2"/>
    <property type="match status" value="1"/>
</dbReference>
<dbReference type="Gene3D" id="3.40.190.10">
    <property type="entry name" value="Periplasmic binding protein-like II"/>
    <property type="match status" value="2"/>
</dbReference>
<dbReference type="RefSeq" id="WP_179491313.1">
    <property type="nucleotide sequence ID" value="NZ_JACCCW010000002.1"/>
</dbReference>
<comment type="function">
    <text evidence="1">Part of the ABC transporter complex PstSACB involved in phosphate import.</text>
</comment>
<dbReference type="PROSITE" id="PS51257">
    <property type="entry name" value="PROKAR_LIPOPROTEIN"/>
    <property type="match status" value="1"/>
</dbReference>
<dbReference type="GO" id="GO:0043190">
    <property type="term" value="C:ATP-binding cassette (ABC) transporter complex"/>
    <property type="evidence" value="ECO:0007669"/>
    <property type="project" value="InterPro"/>
</dbReference>
<gene>
    <name evidence="8" type="ORF">HDF17_002464</name>
</gene>
<accession>A0A7Y9PI26</accession>
<dbReference type="AlphaFoldDB" id="A0A7Y9PI26"/>
<name>A0A7Y9PI26_9BACT</name>
<evidence type="ECO:0000313" key="9">
    <source>
        <dbReference type="Proteomes" id="UP000589520"/>
    </source>
</evidence>
<sequence length="357" mass="37641">MNRYKLNHLKTPLIGITALLVVSITGCKSSSTSTVALNGAGSTFVYPVMSHWTDDYTQKHPDIQINYQSIGSGGGVEQVRSGTVDFGASDNPLTDAKLADMRPVIQIPETAGPVCVTYNLPGLKQPVQLSAEALSGIFLGTITTWQDPLIQHDNPGVQLPNVKVVVAHRTDGSGTTNAFTTYLAAVSPDWKQKVGAGNAVQWPAGIGGKGSEGVTGLVRQSPGAIGYVELTYANQNKLPVASIKNLAGKYIAPSTASTTAAIAGFTDQLAKDPRTPIVNPPASAPDAYPIATLTFLIIPQDGPDRAKRTALKTFIQYIITDGQTEAAKLDYAPLPEGVKQFDQQALKHLTAAGQPLP</sequence>
<dbReference type="InterPro" id="IPR024370">
    <property type="entry name" value="PBP_domain"/>
</dbReference>
<keyword evidence="9" id="KW-1185">Reference proteome</keyword>
<evidence type="ECO:0000256" key="5">
    <source>
        <dbReference type="ARBA" id="ARBA00022592"/>
    </source>
</evidence>
<evidence type="ECO:0000313" key="8">
    <source>
        <dbReference type="EMBL" id="NYF80144.1"/>
    </source>
</evidence>
<dbReference type="EMBL" id="JACCCW010000002">
    <property type="protein sequence ID" value="NYF80144.1"/>
    <property type="molecule type" value="Genomic_DNA"/>
</dbReference>
<dbReference type="InterPro" id="IPR050962">
    <property type="entry name" value="Phosphate-bind_PstS"/>
</dbReference>